<dbReference type="NCBIfam" id="TIGR01814">
    <property type="entry name" value="kynureninase"/>
    <property type="match status" value="1"/>
</dbReference>
<gene>
    <name evidence="4 7" type="primary">kynU</name>
    <name evidence="7" type="ORF">HZF05_03580</name>
</gene>
<dbReference type="InterPro" id="IPR015421">
    <property type="entry name" value="PyrdxlP-dep_Trfase_major"/>
</dbReference>
<dbReference type="Gene3D" id="3.90.1150.10">
    <property type="entry name" value="Aspartate Aminotransferase, domain 1"/>
    <property type="match status" value="1"/>
</dbReference>
<evidence type="ECO:0000256" key="4">
    <source>
        <dbReference type="HAMAP-Rule" id="MF_01970"/>
    </source>
</evidence>
<feature type="binding site" evidence="4">
    <location>
        <position position="275"/>
    </location>
    <ligand>
        <name>pyridoxal 5'-phosphate</name>
        <dbReference type="ChEBI" id="CHEBI:597326"/>
    </ligand>
</feature>
<comment type="pathway">
    <text evidence="4 6">Cofactor biosynthesis; NAD(+) biosynthesis; quinolinate from L-kynurenine: step 2/3.</text>
</comment>
<dbReference type="PANTHER" id="PTHR14084:SF0">
    <property type="entry name" value="KYNURENINASE"/>
    <property type="match status" value="1"/>
</dbReference>
<dbReference type="EMBL" id="JACEIB010000002">
    <property type="protein sequence ID" value="MBA2933171.1"/>
    <property type="molecule type" value="Genomic_DNA"/>
</dbReference>
<feature type="binding site" evidence="4">
    <location>
        <position position="98"/>
    </location>
    <ligand>
        <name>pyridoxal 5'-phosphate</name>
        <dbReference type="ChEBI" id="CHEBI:597326"/>
    </ligand>
</feature>
<evidence type="ECO:0000256" key="1">
    <source>
        <dbReference type="ARBA" id="ARBA00022642"/>
    </source>
</evidence>
<dbReference type="GO" id="GO:0097053">
    <property type="term" value="P:L-kynurenine catabolic process"/>
    <property type="evidence" value="ECO:0007669"/>
    <property type="project" value="UniProtKB-UniRule"/>
</dbReference>
<evidence type="ECO:0000313" key="8">
    <source>
        <dbReference type="Proteomes" id="UP000570166"/>
    </source>
</evidence>
<dbReference type="GO" id="GO:0019441">
    <property type="term" value="P:L-tryptophan catabolic process to kynurenine"/>
    <property type="evidence" value="ECO:0007669"/>
    <property type="project" value="TreeGrafter"/>
</dbReference>
<dbReference type="GO" id="GO:0043420">
    <property type="term" value="P:anthranilate metabolic process"/>
    <property type="evidence" value="ECO:0007669"/>
    <property type="project" value="TreeGrafter"/>
</dbReference>
<dbReference type="PANTHER" id="PTHR14084">
    <property type="entry name" value="KYNURENINASE"/>
    <property type="match status" value="1"/>
</dbReference>
<comment type="pathway">
    <text evidence="4 6">Amino-acid degradation; L-kynurenine degradation; L-alanine and anthranilate from L-kynurenine: step 1/1.</text>
</comment>
<dbReference type="HAMAP" id="MF_01970">
    <property type="entry name" value="Kynureninase"/>
    <property type="match status" value="1"/>
</dbReference>
<feature type="binding site" evidence="4">
    <location>
        <begin position="125"/>
        <end position="128"/>
    </location>
    <ligand>
        <name>pyridoxal 5'-phosphate</name>
        <dbReference type="ChEBI" id="CHEBI:597326"/>
    </ligand>
</feature>
<protein>
    <recommendedName>
        <fullName evidence="4 5">Kynureninase</fullName>
        <ecNumber evidence="4 5">3.7.1.3</ecNumber>
    </recommendedName>
    <alternativeName>
        <fullName evidence="4">L-kynurenine hydrolase</fullName>
    </alternativeName>
</protein>
<feature type="binding site" evidence="4">
    <location>
        <position position="97"/>
    </location>
    <ligand>
        <name>pyridoxal 5'-phosphate</name>
        <dbReference type="ChEBI" id="CHEBI:597326"/>
    </ligand>
</feature>
<comment type="function">
    <text evidence="4 6">Catalyzes the cleavage of L-kynurenine (L-Kyn) and L-3-hydroxykynurenine (L-3OHKyn) into anthranilic acid (AA) and 3-hydroxyanthranilic acid (3-OHAA), respectively.</text>
</comment>
<feature type="binding site" evidence="4">
    <location>
        <position position="194"/>
    </location>
    <ligand>
        <name>pyridoxal 5'-phosphate</name>
        <dbReference type="ChEBI" id="CHEBI:597326"/>
    </ligand>
</feature>
<proteinExistence type="inferred from homology"/>
<dbReference type="Gene3D" id="3.40.640.10">
    <property type="entry name" value="Type I PLP-dependent aspartate aminotransferase-like (Major domain)"/>
    <property type="match status" value="1"/>
</dbReference>
<accession>A0A838L1D7</accession>
<dbReference type="RefSeq" id="WP_160366322.1">
    <property type="nucleotide sequence ID" value="NZ_JACEIB010000002.1"/>
</dbReference>
<dbReference type="PIRSF" id="PIRSF038800">
    <property type="entry name" value="KYNU"/>
    <property type="match status" value="1"/>
</dbReference>
<dbReference type="EC" id="3.7.1.3" evidence="4 5"/>
<keyword evidence="3 4" id="KW-0663">Pyridoxal phosphate</keyword>
<feature type="binding site" evidence="4">
    <location>
        <position position="197"/>
    </location>
    <ligand>
        <name>pyridoxal 5'-phosphate</name>
        <dbReference type="ChEBI" id="CHEBI:597326"/>
    </ligand>
</feature>
<dbReference type="GO" id="GO:0030429">
    <property type="term" value="F:kynureninase activity"/>
    <property type="evidence" value="ECO:0007669"/>
    <property type="project" value="UniProtKB-UniRule"/>
</dbReference>
<comment type="cofactor">
    <cofactor evidence="4 6">
        <name>pyridoxal 5'-phosphate</name>
        <dbReference type="ChEBI" id="CHEBI:597326"/>
    </cofactor>
</comment>
<feature type="binding site" evidence="4">
    <location>
        <position position="219"/>
    </location>
    <ligand>
        <name>pyridoxal 5'-phosphate</name>
        <dbReference type="ChEBI" id="CHEBI:597326"/>
    </ligand>
</feature>
<keyword evidence="2 4" id="KW-0378">Hydrolase</keyword>
<dbReference type="AlphaFoldDB" id="A0A838L1D7"/>
<evidence type="ECO:0000256" key="5">
    <source>
        <dbReference type="NCBIfam" id="TIGR01814"/>
    </source>
</evidence>
<dbReference type="InterPro" id="IPR010111">
    <property type="entry name" value="Kynureninase"/>
</dbReference>
<feature type="modified residue" description="N6-(pyridoxal phosphate)lysine" evidence="4">
    <location>
        <position position="220"/>
    </location>
</feature>
<evidence type="ECO:0000256" key="3">
    <source>
        <dbReference type="ARBA" id="ARBA00022898"/>
    </source>
</evidence>
<dbReference type="InterPro" id="IPR015422">
    <property type="entry name" value="PyrdxlP-dep_Trfase_small"/>
</dbReference>
<dbReference type="UniPathway" id="UPA00253">
    <property type="reaction ID" value="UER00329"/>
</dbReference>
<dbReference type="Pfam" id="PF22580">
    <property type="entry name" value="KYNU_C"/>
    <property type="match status" value="1"/>
</dbReference>
<comment type="catalytic activity">
    <reaction evidence="4 6">
        <text>L-kynurenine + H2O = anthranilate + L-alanine + H(+)</text>
        <dbReference type="Rhea" id="RHEA:16813"/>
        <dbReference type="ChEBI" id="CHEBI:15377"/>
        <dbReference type="ChEBI" id="CHEBI:15378"/>
        <dbReference type="ChEBI" id="CHEBI:16567"/>
        <dbReference type="ChEBI" id="CHEBI:57959"/>
        <dbReference type="ChEBI" id="CHEBI:57972"/>
        <dbReference type="EC" id="3.7.1.3"/>
    </reaction>
</comment>
<dbReference type="Proteomes" id="UP000570166">
    <property type="component" value="Unassembled WGS sequence"/>
</dbReference>
<comment type="similarity">
    <text evidence="4 6">Belongs to the kynureninase family.</text>
</comment>
<feature type="binding site" evidence="4">
    <location>
        <position position="165"/>
    </location>
    <ligand>
        <name>pyridoxal 5'-phosphate</name>
        <dbReference type="ChEBI" id="CHEBI:597326"/>
    </ligand>
</feature>
<dbReference type="GO" id="GO:0030170">
    <property type="term" value="F:pyridoxal phosphate binding"/>
    <property type="evidence" value="ECO:0007669"/>
    <property type="project" value="UniProtKB-UniRule"/>
</dbReference>
<dbReference type="SUPFAM" id="SSF53383">
    <property type="entry name" value="PLP-dependent transferases"/>
    <property type="match status" value="1"/>
</dbReference>
<evidence type="ECO:0000256" key="6">
    <source>
        <dbReference type="PIRNR" id="PIRNR038800"/>
    </source>
</evidence>
<dbReference type="GO" id="GO:0019805">
    <property type="term" value="P:quinolinate biosynthetic process"/>
    <property type="evidence" value="ECO:0007669"/>
    <property type="project" value="UniProtKB-UniRule"/>
</dbReference>
<dbReference type="GO" id="GO:0009435">
    <property type="term" value="P:NAD+ biosynthetic process"/>
    <property type="evidence" value="ECO:0007669"/>
    <property type="project" value="UniProtKB-UniRule"/>
</dbReference>
<keyword evidence="8" id="KW-1185">Reference proteome</keyword>
<reference evidence="7 8" key="1">
    <citation type="submission" date="2020-07" db="EMBL/GenBank/DDBJ databases">
        <authorList>
            <person name="Sun Q."/>
        </authorList>
    </citation>
    <scope>NUCLEOTIDE SEQUENCE [LARGE SCALE GENOMIC DNA]</scope>
    <source>
        <strain evidence="7 8">CGMCC 1.13654</strain>
    </source>
</reference>
<evidence type="ECO:0000313" key="7">
    <source>
        <dbReference type="EMBL" id="MBA2933171.1"/>
    </source>
</evidence>
<evidence type="ECO:0000256" key="2">
    <source>
        <dbReference type="ARBA" id="ARBA00022801"/>
    </source>
</evidence>
<feature type="binding site" evidence="4">
    <location>
        <position position="249"/>
    </location>
    <ligand>
        <name>pyridoxal 5'-phosphate</name>
        <dbReference type="ChEBI" id="CHEBI:597326"/>
    </ligand>
</feature>
<dbReference type="GO" id="GO:0005737">
    <property type="term" value="C:cytoplasm"/>
    <property type="evidence" value="ECO:0007669"/>
    <property type="project" value="UniProtKB-UniRule"/>
</dbReference>
<comment type="caution">
    <text evidence="7">The sequence shown here is derived from an EMBL/GenBank/DDBJ whole genome shotgun (WGS) entry which is preliminary data.</text>
</comment>
<name>A0A838L1D7_9SPHN</name>
<comment type="catalytic activity">
    <reaction evidence="6">
        <text>3-hydroxy-L-kynurenine + H2O = 3-hydroxyanthranilate + L-alanine + H(+)</text>
        <dbReference type="Rhea" id="RHEA:25143"/>
        <dbReference type="ChEBI" id="CHEBI:15377"/>
        <dbReference type="ChEBI" id="CHEBI:15378"/>
        <dbReference type="ChEBI" id="CHEBI:36559"/>
        <dbReference type="ChEBI" id="CHEBI:57972"/>
        <dbReference type="ChEBI" id="CHEBI:58125"/>
        <dbReference type="EC" id="3.7.1.3"/>
    </reaction>
</comment>
<keyword evidence="1 4" id="KW-0662">Pyridine nucleotide biosynthesis</keyword>
<dbReference type="UniPathway" id="UPA00334">
    <property type="reaction ID" value="UER00455"/>
</dbReference>
<organism evidence="7 8">
    <name type="scientific">Sphingomonas chungangi</name>
    <dbReference type="NCBI Taxonomy" id="2683589"/>
    <lineage>
        <taxon>Bacteria</taxon>
        <taxon>Pseudomonadati</taxon>
        <taxon>Pseudomonadota</taxon>
        <taxon>Alphaproteobacteria</taxon>
        <taxon>Sphingomonadales</taxon>
        <taxon>Sphingomonadaceae</taxon>
        <taxon>Sphingomonas</taxon>
    </lineage>
</organism>
<dbReference type="InterPro" id="IPR015424">
    <property type="entry name" value="PyrdxlP-dep_Trfase"/>
</dbReference>
<comment type="subunit">
    <text evidence="4 6">Homodimer.</text>
</comment>
<sequence length="409" mass="44076">MRTLEEARALDAADPLRGLRDAFDLPDGEIYLDGNSLGALPRATIARMTETIRGEWGRDLIRSWNKAGWIEAPARVGGKIAQLIGAKPHEVLVADSTSVNLYKLLAAAVKARPGRRVILSEPGNFPTDLYVAQGVAEALDVELRLAPREAIVDALDEDVAVLLLTHVHYRSAVTFDMAAVTRAAQEKGALVLWDLSHSAGAVAVDLNAANADLAAGCGYKYLNGGPGAPAFLFVAERHQAMLRSPLSGWMGHAAPFDFDDDYAPGEGIARFLCGTPPILGIAALEEGVDMLLGTDREALYAKGQALCSAFIDLVEHRCAGLGVTLATPRDPSLRGSHVSFRHDHGWPIMQALIARGVIGDFRAPDILRFGFTPLYVGFEDLWRAVDILRDILATEAWDEPAFRARAAVT</sequence>